<evidence type="ECO:0008006" key="3">
    <source>
        <dbReference type="Google" id="ProtNLM"/>
    </source>
</evidence>
<dbReference type="EMBL" id="MU827803">
    <property type="protein sequence ID" value="KAJ7326139.1"/>
    <property type="molecule type" value="Genomic_DNA"/>
</dbReference>
<evidence type="ECO:0000313" key="2">
    <source>
        <dbReference type="Proteomes" id="UP001163046"/>
    </source>
</evidence>
<reference evidence="1" key="1">
    <citation type="submission" date="2023-01" db="EMBL/GenBank/DDBJ databases">
        <title>Genome assembly of the deep-sea coral Lophelia pertusa.</title>
        <authorList>
            <person name="Herrera S."/>
            <person name="Cordes E."/>
        </authorList>
    </citation>
    <scope>NUCLEOTIDE SEQUENCE</scope>
    <source>
        <strain evidence="1">USNM1676648</strain>
        <tissue evidence="1">Polyp</tissue>
    </source>
</reference>
<dbReference type="Proteomes" id="UP001163046">
    <property type="component" value="Unassembled WGS sequence"/>
</dbReference>
<name>A0A9W9Y987_9CNID</name>
<comment type="caution">
    <text evidence="1">The sequence shown here is derived from an EMBL/GenBank/DDBJ whole genome shotgun (WGS) entry which is preliminary data.</text>
</comment>
<dbReference type="OrthoDB" id="5970735at2759"/>
<keyword evidence="2" id="KW-1185">Reference proteome</keyword>
<protein>
    <recommendedName>
        <fullName evidence="3">NB-ARC domain-containing protein</fullName>
    </recommendedName>
</protein>
<dbReference type="AlphaFoldDB" id="A0A9W9Y987"/>
<proteinExistence type="predicted"/>
<sequence length="156" mass="17803">MFIERQKKLMDICGEILDRLSSRRWSASVRSCIAGEAQNCRSFKKTQLLFWTNTEDVQGEDFDDFVKWLVRSAPKAQLMITTREDVGFVSADVHKVNLDPLDAESSAELLHKLVTNCSEEHVKELGQRCGGMPLFLIKLCVSAELWFQPRGLNPRT</sequence>
<evidence type="ECO:0000313" key="1">
    <source>
        <dbReference type="EMBL" id="KAJ7326139.1"/>
    </source>
</evidence>
<accession>A0A9W9Y987</accession>
<organism evidence="1 2">
    <name type="scientific">Desmophyllum pertusum</name>
    <dbReference type="NCBI Taxonomy" id="174260"/>
    <lineage>
        <taxon>Eukaryota</taxon>
        <taxon>Metazoa</taxon>
        <taxon>Cnidaria</taxon>
        <taxon>Anthozoa</taxon>
        <taxon>Hexacorallia</taxon>
        <taxon>Scleractinia</taxon>
        <taxon>Caryophylliina</taxon>
        <taxon>Caryophylliidae</taxon>
        <taxon>Desmophyllum</taxon>
    </lineage>
</organism>
<gene>
    <name evidence="1" type="ORF">OS493_027990</name>
</gene>